<feature type="region of interest" description="Disordered" evidence="1">
    <location>
        <begin position="596"/>
        <end position="616"/>
    </location>
</feature>
<dbReference type="PANTHER" id="PTHR37544">
    <property type="entry name" value="SPRAY-RELATED"/>
    <property type="match status" value="1"/>
</dbReference>
<feature type="region of interest" description="Disordered" evidence="1">
    <location>
        <begin position="1"/>
        <end position="100"/>
    </location>
</feature>
<feature type="non-terminal residue" evidence="3">
    <location>
        <position position="1"/>
    </location>
</feature>
<feature type="transmembrane region" description="Helical" evidence="2">
    <location>
        <begin position="355"/>
        <end position="375"/>
    </location>
</feature>
<proteinExistence type="predicted"/>
<evidence type="ECO:0000256" key="2">
    <source>
        <dbReference type="SAM" id="Phobius"/>
    </source>
</evidence>
<keyword evidence="2" id="KW-1133">Transmembrane helix</keyword>
<gene>
    <name evidence="3" type="ORF">B7463_g4457</name>
</gene>
<dbReference type="OrthoDB" id="3248909at2759"/>
<name>A0A3E2HEM8_SCYLI</name>
<feature type="non-terminal residue" evidence="3">
    <location>
        <position position="896"/>
    </location>
</feature>
<feature type="compositionally biased region" description="Low complexity" evidence="1">
    <location>
        <begin position="1"/>
        <end position="12"/>
    </location>
</feature>
<dbReference type="Proteomes" id="UP000258309">
    <property type="component" value="Unassembled WGS sequence"/>
</dbReference>
<dbReference type="InterPro" id="IPR021840">
    <property type="entry name" value="DUF3433"/>
</dbReference>
<evidence type="ECO:0000313" key="3">
    <source>
        <dbReference type="EMBL" id="RFU31866.1"/>
    </source>
</evidence>
<feature type="region of interest" description="Disordered" evidence="1">
    <location>
        <begin position="128"/>
        <end position="148"/>
    </location>
</feature>
<organism evidence="3 4">
    <name type="scientific">Scytalidium lignicola</name>
    <name type="common">Hyphomycete</name>
    <dbReference type="NCBI Taxonomy" id="5539"/>
    <lineage>
        <taxon>Eukaryota</taxon>
        <taxon>Fungi</taxon>
        <taxon>Dikarya</taxon>
        <taxon>Ascomycota</taxon>
        <taxon>Pezizomycotina</taxon>
        <taxon>Leotiomycetes</taxon>
        <taxon>Leotiomycetes incertae sedis</taxon>
        <taxon>Scytalidium</taxon>
    </lineage>
</organism>
<feature type="transmembrane region" description="Helical" evidence="2">
    <location>
        <begin position="776"/>
        <end position="798"/>
    </location>
</feature>
<feature type="transmembrane region" description="Helical" evidence="2">
    <location>
        <begin position="622"/>
        <end position="646"/>
    </location>
</feature>
<dbReference type="PANTHER" id="PTHR37544:SF3">
    <property type="entry name" value="SPRAY"/>
    <property type="match status" value="1"/>
</dbReference>
<dbReference type="OMA" id="MRWPYLT"/>
<feature type="transmembrane region" description="Helical" evidence="2">
    <location>
        <begin position="721"/>
        <end position="749"/>
    </location>
</feature>
<accession>A0A3E2HEM8</accession>
<feature type="compositionally biased region" description="Polar residues" evidence="1">
    <location>
        <begin position="133"/>
        <end position="145"/>
    </location>
</feature>
<reference evidence="3 4" key="1">
    <citation type="submission" date="2018-05" db="EMBL/GenBank/DDBJ databases">
        <title>Draft genome sequence of Scytalidium lignicola DSM 105466, a ubiquitous saprotrophic fungus.</title>
        <authorList>
            <person name="Buettner E."/>
            <person name="Gebauer A.M."/>
            <person name="Hofrichter M."/>
            <person name="Liers C."/>
            <person name="Kellner H."/>
        </authorList>
    </citation>
    <scope>NUCLEOTIDE SEQUENCE [LARGE SCALE GENOMIC DNA]</scope>
    <source>
        <strain evidence="3 4">DSM 105466</strain>
    </source>
</reference>
<feature type="transmembrane region" description="Helical" evidence="2">
    <location>
        <begin position="396"/>
        <end position="416"/>
    </location>
</feature>
<comment type="caution">
    <text evidence="3">The sequence shown here is derived from an EMBL/GenBank/DDBJ whole genome shotgun (WGS) entry which is preliminary data.</text>
</comment>
<sequence length="896" mass="99345">MSSISDISSMSSPPLPSYRDSMVSLQSPAEDLSSYSDGRRSGNNDSRSPSAKAAESTGMVEPENGKKQEIPTSKHPKILRPRIVPLEDAQRRQSRIATLPDSLKITTPVSPASRGFNPFSRFSGGSYEALSPSAGSSPKNASQRKTWGAYSTRRKASILAKRSIPEDEIDMGLLSSAMPFATQKTSYSRVGEHDEENEPDDIVGAGFDISSFEGPDLLKIHKQEAQGILTGGLGQGIQPEVSIRSADLVASSPISPVALSRKGTFRNPGLSRAPTLRDLGQHEANKRGEVIEVIMEEEGLPVDIGSFAGDNAIPIDMDLESRKTFQTVKSNPTFQSSKVEVFYPQANWKPFTMRWPYLSALILISFTLAGAQEYLYRKSIHTPLYEFHRAADLKTWDYFVFRYLPTMVAVSFGVLWQVTDFEVKRLEAYYQLSKEGGALAAESINVDYITYFTLLRPVLALRFRHYAVAISSIATLVAVSVVPTLLTASVILTPDRATRQNDPEGLKQIWIQAAFSRTLSVILIVIAILGCVLMWQLQRRRSGLVNDVKGIAGIAAMANRSHILMDFKDMDTATPEEIHQKLKKHRYVLQNSSIAPDDKVPLSKQEQNRYDQHKRGDNPHPLMLRLSAGIPYILGMAAFLVLIPFILFTKANVVTDKAPWLLTAITILIKLAWSTLENDVRMMEPFYRLSLRHASPKVLTLDYTAMAFGWTPIRAFINGHVLVGLVGLGSVLAEILTVCAATFGGVAGIDFAHPNAGPSDKNRSAIDAGEETFLSFWVSFSLSIFILAYLCIVACIVYSRRRHPFLPRQPNTIASILAFIHQSKMLYDFVGTEKMNNDEMVKRLVGIQKTYGLGWFKGRDGEMHCGIDEEELARDYSHGKDARHATTPWSSNWGEL</sequence>
<dbReference type="Pfam" id="PF11915">
    <property type="entry name" value="DUF3433"/>
    <property type="match status" value="2"/>
</dbReference>
<keyword evidence="2" id="KW-0812">Transmembrane</keyword>
<dbReference type="EMBL" id="NCSJ02000066">
    <property type="protein sequence ID" value="RFU31866.1"/>
    <property type="molecule type" value="Genomic_DNA"/>
</dbReference>
<protein>
    <submittedName>
        <fullName evidence="3">Uncharacterized protein</fullName>
    </submittedName>
</protein>
<dbReference type="STRING" id="5539.A0A3E2HEM8"/>
<keyword evidence="2" id="KW-0472">Membrane</keyword>
<dbReference type="AlphaFoldDB" id="A0A3E2HEM8"/>
<evidence type="ECO:0000313" key="4">
    <source>
        <dbReference type="Proteomes" id="UP000258309"/>
    </source>
</evidence>
<evidence type="ECO:0000256" key="1">
    <source>
        <dbReference type="SAM" id="MobiDB-lite"/>
    </source>
</evidence>
<feature type="transmembrane region" description="Helical" evidence="2">
    <location>
        <begin position="509"/>
        <end position="535"/>
    </location>
</feature>
<feature type="compositionally biased region" description="Polar residues" evidence="1">
    <location>
        <begin position="23"/>
        <end position="36"/>
    </location>
</feature>
<keyword evidence="4" id="KW-1185">Reference proteome</keyword>
<feature type="transmembrane region" description="Helical" evidence="2">
    <location>
        <begin position="466"/>
        <end position="489"/>
    </location>
</feature>